<proteinExistence type="inferred from homology"/>
<dbReference type="PANTHER" id="PTHR12475:SF4">
    <property type="entry name" value="PROTEIN THEM6"/>
    <property type="match status" value="1"/>
</dbReference>
<protein>
    <recommendedName>
        <fullName evidence="5">Capsule polysaccharide biosynthesis protein</fullName>
    </recommendedName>
</protein>
<keyword evidence="2" id="KW-1133">Transmembrane helix</keyword>
<keyword evidence="2" id="KW-0472">Membrane</keyword>
<accession>A0A194WE15</accession>
<dbReference type="OrthoDB" id="265761at2759"/>
<evidence type="ECO:0000313" key="3">
    <source>
        <dbReference type="EMBL" id="KUI74440.1"/>
    </source>
</evidence>
<evidence type="ECO:0000256" key="2">
    <source>
        <dbReference type="SAM" id="Phobius"/>
    </source>
</evidence>
<evidence type="ECO:0000256" key="1">
    <source>
        <dbReference type="ARBA" id="ARBA00038476"/>
    </source>
</evidence>
<name>A0A194WE15_CYTMA</name>
<sequence length="414" mass="46143">MPYPSSPSLLAKCGTTITCVLRSVPLWVVVIIVLLFGALRRHISRVFSSRNPSPTSEKTSGEQKRQNTMASANALGYLLPLGVGAAGIAGMSLLHIDWKTIATDFVTGPGRTSRILLALFVVANWKNMPFAWTFRVWGAIIRNYVPFLRPPQMHPQMLFHYCIQSSYTPLLETDYNLHKSNSTYFSDLDVARSHCVTHLLRDGIRAVGDNAKTKVVVTQDGKVAKGGMAIGLGGVFCSFKKEVAPFQGYEMWTRVLSWDRKWVYLLTHFVVKDKVRPTAWDSGSKTWFGPLRRKTAEAKEGEGQDFQKYVIATAVSKYVFKVGRFTVNPAILMEESGLLPERPGGWRSGPNEVGDETQDVTDADLSEEAEWDWARMEWQRREGMKFAEKFAALDGVNGLFDGGEGGALGRFYPG</sequence>
<feature type="transmembrane region" description="Helical" evidence="2">
    <location>
        <begin position="20"/>
        <end position="39"/>
    </location>
</feature>
<dbReference type="EMBL" id="CM003109">
    <property type="protein sequence ID" value="KUI74440.1"/>
    <property type="molecule type" value="Genomic_DNA"/>
</dbReference>
<dbReference type="AlphaFoldDB" id="A0A194WE15"/>
<dbReference type="InterPro" id="IPR029069">
    <property type="entry name" value="HotDog_dom_sf"/>
</dbReference>
<dbReference type="InterPro" id="IPR051490">
    <property type="entry name" value="THEM6_lcsJ_thioesterase"/>
</dbReference>
<dbReference type="PANTHER" id="PTHR12475">
    <property type="match status" value="1"/>
</dbReference>
<feature type="transmembrane region" description="Helical" evidence="2">
    <location>
        <begin position="74"/>
        <end position="95"/>
    </location>
</feature>
<dbReference type="Proteomes" id="UP000078559">
    <property type="component" value="Chromosome 12"/>
</dbReference>
<dbReference type="Pfam" id="PF13279">
    <property type="entry name" value="4HBT_2"/>
    <property type="match status" value="1"/>
</dbReference>
<evidence type="ECO:0000313" key="4">
    <source>
        <dbReference type="Proteomes" id="UP000078559"/>
    </source>
</evidence>
<reference evidence="3" key="1">
    <citation type="submission" date="2014-12" db="EMBL/GenBank/DDBJ databases">
        <title>Genome Sequence of Valsa Canker Pathogens Uncovers a Specific Adaption of Colonization on Woody Bark.</title>
        <authorList>
            <person name="Yin Z."/>
            <person name="Liu H."/>
            <person name="Gao X."/>
            <person name="Li Z."/>
            <person name="Song N."/>
            <person name="Ke X."/>
            <person name="Dai Q."/>
            <person name="Wu Y."/>
            <person name="Sun Y."/>
            <person name="Xu J.-R."/>
            <person name="Kang Z.K."/>
            <person name="Wang L."/>
            <person name="Huang L."/>
        </authorList>
    </citation>
    <scope>NUCLEOTIDE SEQUENCE [LARGE SCALE GENOMIC DNA]</scope>
    <source>
        <strain evidence="3">03-8</strain>
    </source>
</reference>
<organism evidence="3 4">
    <name type="scientific">Cytospora mali</name>
    <name type="common">Apple Valsa canker fungus</name>
    <name type="synonym">Valsa mali</name>
    <dbReference type="NCBI Taxonomy" id="578113"/>
    <lineage>
        <taxon>Eukaryota</taxon>
        <taxon>Fungi</taxon>
        <taxon>Dikarya</taxon>
        <taxon>Ascomycota</taxon>
        <taxon>Pezizomycotina</taxon>
        <taxon>Sordariomycetes</taxon>
        <taxon>Sordariomycetidae</taxon>
        <taxon>Diaporthales</taxon>
        <taxon>Cytosporaceae</taxon>
        <taxon>Cytospora</taxon>
    </lineage>
</organism>
<dbReference type="SUPFAM" id="SSF54637">
    <property type="entry name" value="Thioesterase/thiol ester dehydrase-isomerase"/>
    <property type="match status" value="1"/>
</dbReference>
<comment type="similarity">
    <text evidence="1">Belongs to the lcsJ thioesterase family.</text>
</comment>
<keyword evidence="2" id="KW-0812">Transmembrane</keyword>
<gene>
    <name evidence="3" type="ORF">VM1G_09741</name>
</gene>
<evidence type="ECO:0008006" key="5">
    <source>
        <dbReference type="Google" id="ProtNLM"/>
    </source>
</evidence>
<keyword evidence="4" id="KW-1185">Reference proteome</keyword>